<dbReference type="GO" id="GO:0001401">
    <property type="term" value="C:SAM complex"/>
    <property type="evidence" value="ECO:0007669"/>
    <property type="project" value="InterPro"/>
</dbReference>
<keyword evidence="5" id="KW-0496">Mitochondrion</keyword>
<organism evidence="8 9">
    <name type="scientific">Wickerhamomyces pijperi</name>
    <name type="common">Yeast</name>
    <name type="synonym">Pichia pijperi</name>
    <dbReference type="NCBI Taxonomy" id="599730"/>
    <lineage>
        <taxon>Eukaryota</taxon>
        <taxon>Fungi</taxon>
        <taxon>Dikarya</taxon>
        <taxon>Ascomycota</taxon>
        <taxon>Saccharomycotina</taxon>
        <taxon>Saccharomycetes</taxon>
        <taxon>Phaffomycetales</taxon>
        <taxon>Wickerhamomycetaceae</taxon>
        <taxon>Wickerhamomyces</taxon>
    </lineage>
</organism>
<protein>
    <recommendedName>
        <fullName evidence="7">Mitochondrial outer membrane transport complex Sam37/metaxin N-terminal domain-containing protein</fullName>
    </recommendedName>
</protein>
<comment type="subcellular location">
    <subcellularLocation>
        <location evidence="1">Mitochondrion outer membrane</location>
    </subcellularLocation>
</comment>
<reference evidence="8" key="1">
    <citation type="journal article" date="2021" name="Open Biol.">
        <title>Shared evolutionary footprints suggest mitochondrial oxidative damage underlies multiple complex I losses in fungi.</title>
        <authorList>
            <person name="Schikora-Tamarit M.A."/>
            <person name="Marcet-Houben M."/>
            <person name="Nosek J."/>
            <person name="Gabaldon T."/>
        </authorList>
    </citation>
    <scope>NUCLEOTIDE SEQUENCE</scope>
    <source>
        <strain evidence="8">CBS2887</strain>
    </source>
</reference>
<sequence>MELHVWGNKDEFAIIDPESIASIWLLNELLDKSNFTVVPSSNNKLSPTGKLPVLLQNGQVIDGYQNIVQYLATTQGLSLDSELTPQEQAFNQSLTIFAQTELSLITNYSLYLNKENYEKYTRGIFSHYLAFPLQYNTPISLRSLAKTKCLEIGLIVEDKSDLEEDMLKSIPTISSKIRKMKNDQMIEYKLLMKNSKTNFKCLNYVQSNLIDFLNGLRTELNNSNKTKTNIDNAIEILPIFQKSDKVFSSGELLILAYLNTLLSPKLPDQFINDYIKVSVDSTNLQFITKEIQRLNEGLKSVSTRKPKFWGESANILNSF</sequence>
<keyword evidence="4" id="KW-0653">Protein transport</keyword>
<feature type="domain" description="Mitochondrial outer membrane transport complex Sam37/metaxin N-terminal" evidence="7">
    <location>
        <begin position="19"/>
        <end position="142"/>
    </location>
</feature>
<dbReference type="InterPro" id="IPR050931">
    <property type="entry name" value="Mito_Protein_Transport_Metaxin"/>
</dbReference>
<evidence type="ECO:0000256" key="4">
    <source>
        <dbReference type="ARBA" id="ARBA00022927"/>
    </source>
</evidence>
<keyword evidence="9" id="KW-1185">Reference proteome</keyword>
<evidence type="ECO:0000256" key="6">
    <source>
        <dbReference type="ARBA" id="ARBA00023136"/>
    </source>
</evidence>
<reference evidence="8" key="2">
    <citation type="submission" date="2021-01" db="EMBL/GenBank/DDBJ databases">
        <authorList>
            <person name="Schikora-Tamarit M.A."/>
        </authorList>
    </citation>
    <scope>NUCLEOTIDE SEQUENCE</scope>
    <source>
        <strain evidence="8">CBS2887</strain>
    </source>
</reference>
<dbReference type="OrthoDB" id="5835136at2759"/>
<dbReference type="AlphaFoldDB" id="A0A9P8TM39"/>
<dbReference type="InterPro" id="IPR019564">
    <property type="entry name" value="Sam37/metaxin_N"/>
</dbReference>
<dbReference type="Proteomes" id="UP000774326">
    <property type="component" value="Unassembled WGS sequence"/>
</dbReference>
<evidence type="ECO:0000313" key="9">
    <source>
        <dbReference type="Proteomes" id="UP000774326"/>
    </source>
</evidence>
<evidence type="ECO:0000313" key="8">
    <source>
        <dbReference type="EMBL" id="KAH3683331.1"/>
    </source>
</evidence>
<dbReference type="GO" id="GO:0015031">
    <property type="term" value="P:protein transport"/>
    <property type="evidence" value="ECO:0007669"/>
    <property type="project" value="UniProtKB-KW"/>
</dbReference>
<evidence type="ECO:0000256" key="3">
    <source>
        <dbReference type="ARBA" id="ARBA00022787"/>
    </source>
</evidence>
<evidence type="ECO:0000256" key="2">
    <source>
        <dbReference type="ARBA" id="ARBA00022448"/>
    </source>
</evidence>
<dbReference type="EMBL" id="JAEUBG010003177">
    <property type="protein sequence ID" value="KAH3683331.1"/>
    <property type="molecule type" value="Genomic_DNA"/>
</dbReference>
<gene>
    <name evidence="8" type="ORF">WICPIJ_005698</name>
</gene>
<evidence type="ECO:0000256" key="5">
    <source>
        <dbReference type="ARBA" id="ARBA00023128"/>
    </source>
</evidence>
<dbReference type="GO" id="GO:0007005">
    <property type="term" value="P:mitochondrion organization"/>
    <property type="evidence" value="ECO:0007669"/>
    <property type="project" value="TreeGrafter"/>
</dbReference>
<keyword evidence="2" id="KW-0813">Transport</keyword>
<proteinExistence type="predicted"/>
<name>A0A9P8TM39_WICPI</name>
<dbReference type="CDD" id="cd03078">
    <property type="entry name" value="GST_N_Metaxin1_like"/>
    <property type="match status" value="1"/>
</dbReference>
<dbReference type="PANTHER" id="PTHR12289:SF41">
    <property type="entry name" value="FAILED AXON CONNECTIONS-RELATED"/>
    <property type="match status" value="1"/>
</dbReference>
<accession>A0A9P8TM39</accession>
<keyword evidence="6" id="KW-0472">Membrane</keyword>
<keyword evidence="3" id="KW-1000">Mitochondrion outer membrane</keyword>
<dbReference type="Pfam" id="PF10568">
    <property type="entry name" value="Tom37"/>
    <property type="match status" value="1"/>
</dbReference>
<comment type="caution">
    <text evidence="8">The sequence shown here is derived from an EMBL/GenBank/DDBJ whole genome shotgun (WGS) entry which is preliminary data.</text>
</comment>
<dbReference type="PANTHER" id="PTHR12289">
    <property type="entry name" value="METAXIN RELATED"/>
    <property type="match status" value="1"/>
</dbReference>
<evidence type="ECO:0000259" key="7">
    <source>
        <dbReference type="Pfam" id="PF10568"/>
    </source>
</evidence>
<evidence type="ECO:0000256" key="1">
    <source>
        <dbReference type="ARBA" id="ARBA00004294"/>
    </source>
</evidence>